<dbReference type="RefSeq" id="WP_211478907.1">
    <property type="nucleotide sequence ID" value="NZ_CP072224.1"/>
</dbReference>
<dbReference type="Proteomes" id="UP000436825">
    <property type="component" value="Unassembled WGS sequence"/>
</dbReference>
<proteinExistence type="predicted"/>
<dbReference type="AlphaFoldDB" id="A0A7J5K1Z3"/>
<dbReference type="EMBL" id="WCRW01000002">
    <property type="protein sequence ID" value="KAB4458076.1"/>
    <property type="molecule type" value="Genomic_DNA"/>
</dbReference>
<name>A0A7J5K1Z3_BACT4</name>
<sequence>MTEEKLMEANALSHNIKEMVESIHELEENREHILAPDKMRITLGIDRRNSDKHGVARICLPWRDVEKINEMILEICSNELKRLEEEFDNL</sequence>
<protein>
    <submittedName>
        <fullName evidence="1">Uncharacterized protein</fullName>
    </submittedName>
</protein>
<reference evidence="1 2" key="1">
    <citation type="journal article" date="2019" name="Nat. Med.">
        <title>A library of human gut bacterial isolates paired with longitudinal multiomics data enables mechanistic microbiome research.</title>
        <authorList>
            <person name="Poyet M."/>
            <person name="Groussin M."/>
            <person name="Gibbons S.M."/>
            <person name="Avila-Pacheco J."/>
            <person name="Jiang X."/>
            <person name="Kearney S.M."/>
            <person name="Perrotta A.R."/>
            <person name="Berdy B."/>
            <person name="Zhao S."/>
            <person name="Lieberman T.D."/>
            <person name="Swanson P.K."/>
            <person name="Smith M."/>
            <person name="Roesemann S."/>
            <person name="Alexander J.E."/>
            <person name="Rich S.A."/>
            <person name="Livny J."/>
            <person name="Vlamakis H."/>
            <person name="Clish C."/>
            <person name="Bullock K."/>
            <person name="Deik A."/>
            <person name="Scott J."/>
            <person name="Pierce K.A."/>
            <person name="Xavier R.J."/>
            <person name="Alm E.J."/>
        </authorList>
    </citation>
    <scope>NUCLEOTIDE SEQUENCE [LARGE SCALE GENOMIC DNA]</scope>
    <source>
        <strain evidence="1 2">BIOML-A160</strain>
    </source>
</reference>
<evidence type="ECO:0000313" key="1">
    <source>
        <dbReference type="EMBL" id="KAB4458076.1"/>
    </source>
</evidence>
<organism evidence="1 2">
    <name type="scientific">Bacteroides thetaiotaomicron</name>
    <dbReference type="NCBI Taxonomy" id="818"/>
    <lineage>
        <taxon>Bacteria</taxon>
        <taxon>Pseudomonadati</taxon>
        <taxon>Bacteroidota</taxon>
        <taxon>Bacteroidia</taxon>
        <taxon>Bacteroidales</taxon>
        <taxon>Bacteroidaceae</taxon>
        <taxon>Bacteroides</taxon>
    </lineage>
</organism>
<comment type="caution">
    <text evidence="1">The sequence shown here is derived from an EMBL/GenBank/DDBJ whole genome shotgun (WGS) entry which is preliminary data.</text>
</comment>
<gene>
    <name evidence="1" type="ORF">GAN75_03085</name>
</gene>
<accession>A0A7J5K1Z3</accession>
<evidence type="ECO:0000313" key="2">
    <source>
        <dbReference type="Proteomes" id="UP000436825"/>
    </source>
</evidence>